<feature type="compositionally biased region" description="Low complexity" evidence="1">
    <location>
        <begin position="353"/>
        <end position="377"/>
    </location>
</feature>
<dbReference type="Proteomes" id="UP000216725">
    <property type="component" value="Unassembled WGS sequence"/>
</dbReference>
<organism evidence="4 5">
    <name type="scientific">Pseudoscardovia radai</name>
    <dbReference type="NCBI Taxonomy" id="987066"/>
    <lineage>
        <taxon>Bacteria</taxon>
        <taxon>Bacillati</taxon>
        <taxon>Actinomycetota</taxon>
        <taxon>Actinomycetes</taxon>
        <taxon>Bifidobacteriales</taxon>
        <taxon>Bifidobacteriaceae</taxon>
        <taxon>Pseudoscardovia</taxon>
    </lineage>
</organism>
<evidence type="ECO:0000256" key="3">
    <source>
        <dbReference type="SAM" id="SignalP"/>
    </source>
</evidence>
<evidence type="ECO:0000313" key="4">
    <source>
        <dbReference type="EMBL" id="OZG50568.1"/>
    </source>
</evidence>
<dbReference type="AlphaFoldDB" id="A0A261EUN4"/>
<feature type="region of interest" description="Disordered" evidence="1">
    <location>
        <begin position="594"/>
        <end position="619"/>
    </location>
</feature>
<feature type="signal peptide" evidence="3">
    <location>
        <begin position="1"/>
        <end position="26"/>
    </location>
</feature>
<dbReference type="EMBL" id="MWWR01000015">
    <property type="protein sequence ID" value="OZG50568.1"/>
    <property type="molecule type" value="Genomic_DNA"/>
</dbReference>
<keyword evidence="3" id="KW-0732">Signal</keyword>
<feature type="compositionally biased region" description="Low complexity" evidence="1">
    <location>
        <begin position="216"/>
        <end position="235"/>
    </location>
</feature>
<dbReference type="Pfam" id="PF19516">
    <property type="entry name" value="DUF6049"/>
    <property type="match status" value="1"/>
</dbReference>
<proteinExistence type="predicted"/>
<keyword evidence="2" id="KW-1133">Transmembrane helix</keyword>
<evidence type="ECO:0000313" key="5">
    <source>
        <dbReference type="Proteomes" id="UP000216725"/>
    </source>
</evidence>
<feature type="compositionally biased region" description="Low complexity" evidence="1">
    <location>
        <begin position="44"/>
        <end position="59"/>
    </location>
</feature>
<feature type="region of interest" description="Disordered" evidence="1">
    <location>
        <begin position="214"/>
        <end position="235"/>
    </location>
</feature>
<sequence length="802" mass="80669">MAFVSCVALVCAVIATGAPWSLPGLAALQAAPAYAEGSEGSGTDGDNSDGTNGGITDDSTAFTVADGASSTSASDATASLTITASTPIVGPADSTTAPTAYSLTVTVSNPTDTAIDAGTVEASMNPDVAFSTTEDMQSWAEGALGIWAAGVIATADVGRLEPGASQTVTLTNGTSEYPFNECSGFGARPVLVSFDSDDGATHLESHTFVTYDDESALSGSGSSDGSTGDGTSDDSAASRVTLAIAAPVTAQSWTTDSDTLASVTAAREGSDLFSVTSPQLTPLASAAIDAKAKHTEISLVSDPLCLGSVSSQGAAASAAMQPAAADITAMAQTSSDWSAAGIDSDSVSAASAANLAQSGSGSQNGAQSGSAAPSASGTDSAQPAQSAPLESIAWQGRGSWTAASLGYAHDAGYSTVVSTSGNTGTDRDSYAAVASAGTASGSVTVLNAESTMSSLLSGQASSDQADGETTASGRINRLIAQSALGLASDGSALSPLRPASDDSANGYTRLFVALSDAASATNDDLDAMLSALESAHWVSFQSLDDFIASAPAATASIPTDTGLDQSESAYLSSTATALASSRTSMSRFFTSVIDPEKGQNTDPSQDNPQALSRQDAQQTAHISDNAQVWETDLTTLHTLYGLHALDISITDGAAATKDAENLASGLFANVSIQQPNSVVMMSTTASLPVTIVNNTPYPVTVSVDARSGATILSVEDSDSITVAGRSEQQVTLPLTAYSSGSTYVGLRLLDAQGAPFNSELTVTVSNSLRLNDQLGYGIIAFAVLLTIGGLWRQFHRKKDTDS</sequence>
<feature type="chain" id="PRO_5038772706" evidence="3">
    <location>
        <begin position="27"/>
        <end position="802"/>
    </location>
</feature>
<keyword evidence="2" id="KW-0812">Transmembrane</keyword>
<evidence type="ECO:0000256" key="2">
    <source>
        <dbReference type="SAM" id="Phobius"/>
    </source>
</evidence>
<protein>
    <submittedName>
        <fullName evidence="4">Uncharacterized protein</fullName>
    </submittedName>
</protein>
<feature type="transmembrane region" description="Helical" evidence="2">
    <location>
        <begin position="774"/>
        <end position="791"/>
    </location>
</feature>
<dbReference type="InterPro" id="IPR046112">
    <property type="entry name" value="DUF6049"/>
</dbReference>
<keyword evidence="5" id="KW-1185">Reference proteome</keyword>
<comment type="caution">
    <text evidence="4">The sequence shown here is derived from an EMBL/GenBank/DDBJ whole genome shotgun (WGS) entry which is preliminary data.</text>
</comment>
<name>A0A261EUN4_9BIFI</name>
<evidence type="ECO:0000256" key="1">
    <source>
        <dbReference type="SAM" id="MobiDB-lite"/>
    </source>
</evidence>
<feature type="region of interest" description="Disordered" evidence="1">
    <location>
        <begin position="353"/>
        <end position="388"/>
    </location>
</feature>
<reference evidence="4 5" key="1">
    <citation type="journal article" date="2017" name="BMC Genomics">
        <title>Comparative genomic and phylogenomic analyses of the Bifidobacteriaceae family.</title>
        <authorList>
            <person name="Lugli G.A."/>
            <person name="Milani C."/>
            <person name="Turroni F."/>
            <person name="Duranti S."/>
            <person name="Mancabelli L."/>
            <person name="Mangifesta M."/>
            <person name="Ferrario C."/>
            <person name="Modesto M."/>
            <person name="Mattarelli P."/>
            <person name="Jiri K."/>
            <person name="van Sinderen D."/>
            <person name="Ventura M."/>
        </authorList>
    </citation>
    <scope>NUCLEOTIDE SEQUENCE [LARGE SCALE GENOMIC DNA]</scope>
    <source>
        <strain evidence="4 5">DSM 24742</strain>
    </source>
</reference>
<keyword evidence="2" id="KW-0472">Membrane</keyword>
<accession>A0A261EUN4</accession>
<gene>
    <name evidence="4" type="ORF">PSRA_1423</name>
</gene>
<feature type="compositionally biased region" description="Polar residues" evidence="1">
    <location>
        <begin position="600"/>
        <end position="619"/>
    </location>
</feature>
<feature type="region of interest" description="Disordered" evidence="1">
    <location>
        <begin position="35"/>
        <end position="59"/>
    </location>
</feature>